<reference evidence="2" key="1">
    <citation type="submission" date="2022-03" db="EMBL/GenBank/DDBJ databases">
        <authorList>
            <person name="Martin H S."/>
        </authorList>
    </citation>
    <scope>NUCLEOTIDE SEQUENCE</scope>
</reference>
<protein>
    <submittedName>
        <fullName evidence="2">Uncharacterized protein</fullName>
    </submittedName>
</protein>
<name>A0ABN8HYI3_9NEOP</name>
<proteinExistence type="predicted"/>
<gene>
    <name evidence="2" type="ORF">IPOD504_LOCUS4476</name>
</gene>
<feature type="compositionally biased region" description="Low complexity" evidence="1">
    <location>
        <begin position="49"/>
        <end position="68"/>
    </location>
</feature>
<dbReference type="Proteomes" id="UP000837857">
    <property type="component" value="Chromosome 15"/>
</dbReference>
<sequence length="84" mass="8754">MLSLPSKQLFERISRPKRTTLRVKTCMQKLSARRRRVHPSGVAVGGGRRPALAAGSARPATAAAESLAKGGGGAESAFSPGRRG</sequence>
<accession>A0ABN8HYI3</accession>
<organism evidence="2 3">
    <name type="scientific">Iphiclides podalirius</name>
    <name type="common">scarce swallowtail</name>
    <dbReference type="NCBI Taxonomy" id="110791"/>
    <lineage>
        <taxon>Eukaryota</taxon>
        <taxon>Metazoa</taxon>
        <taxon>Ecdysozoa</taxon>
        <taxon>Arthropoda</taxon>
        <taxon>Hexapoda</taxon>
        <taxon>Insecta</taxon>
        <taxon>Pterygota</taxon>
        <taxon>Neoptera</taxon>
        <taxon>Endopterygota</taxon>
        <taxon>Lepidoptera</taxon>
        <taxon>Glossata</taxon>
        <taxon>Ditrysia</taxon>
        <taxon>Papilionoidea</taxon>
        <taxon>Papilionidae</taxon>
        <taxon>Papilioninae</taxon>
        <taxon>Iphiclides</taxon>
    </lineage>
</organism>
<evidence type="ECO:0000313" key="3">
    <source>
        <dbReference type="Proteomes" id="UP000837857"/>
    </source>
</evidence>
<evidence type="ECO:0000313" key="2">
    <source>
        <dbReference type="EMBL" id="CAH2043854.1"/>
    </source>
</evidence>
<feature type="non-terminal residue" evidence="2">
    <location>
        <position position="1"/>
    </location>
</feature>
<feature type="region of interest" description="Disordered" evidence="1">
    <location>
        <begin position="27"/>
        <end position="84"/>
    </location>
</feature>
<dbReference type="EMBL" id="OW152827">
    <property type="protein sequence ID" value="CAH2043854.1"/>
    <property type="molecule type" value="Genomic_DNA"/>
</dbReference>
<evidence type="ECO:0000256" key="1">
    <source>
        <dbReference type="SAM" id="MobiDB-lite"/>
    </source>
</evidence>
<keyword evidence="3" id="KW-1185">Reference proteome</keyword>